<dbReference type="EMBL" id="BAABRO010000014">
    <property type="protein sequence ID" value="GAA5509552.1"/>
    <property type="molecule type" value="Genomic_DNA"/>
</dbReference>
<dbReference type="RefSeq" id="WP_345686703.1">
    <property type="nucleotide sequence ID" value="NZ_BAABRO010000014.1"/>
</dbReference>
<dbReference type="SUPFAM" id="SSF47473">
    <property type="entry name" value="EF-hand"/>
    <property type="match status" value="1"/>
</dbReference>
<protein>
    <recommendedName>
        <fullName evidence="4">EF-hand domain-containing protein</fullName>
    </recommendedName>
</protein>
<feature type="region of interest" description="Disordered" evidence="3">
    <location>
        <begin position="156"/>
        <end position="201"/>
    </location>
</feature>
<sequence>MIGSHQTWIVAVAAASIALIVLVSESTAEESHRPPVSAAVRLLSDRTPTPMPSQDEMVMATAAPAVVTLPEERLPQYQTRYQRREFLSEQQNDNGEIRFLLCMPSIATEPANANPLATPILVRAKIMIDGAPFTETRRKKIASLLDLLDTASDADITDEAKVESSSPSDESSSPLDDAESADDLESETEESAVESPAALSAPYQLTTESGEWLRRYAETTGEPVAADEAAWLMNHWTDGPTLLLLQPYFQSFRANEQPVVRILDRDRDGRISAAERSEAIEAFQKCDANRDDIVEALEIAAAARRPLADDVDDSAAERPLLLLLADLQAMTRDNASLYATIAAFDTDSNGRIDDSEISVLENHAPDIDLVVEYFTANASKSKLTIVGTSADLQATVAASSSSDGVDVNVGDTTIQFSAVQTSQSDQISLGAVVDGYPLLPMLDPNGDGLFTIRELRVLDERLSRFDEDGDGDLSPREMQSPIRVCLGLGTSVHGELAGLRRINQPKGTPSISAPDWFVRMDRNGDNDLTRNEFPGLDEQFSALDADADGLISAAEALQFKAP</sequence>
<reference evidence="5 6" key="1">
    <citation type="submission" date="2024-02" db="EMBL/GenBank/DDBJ databases">
        <title>Rhodopirellula caenicola NBRC 110016.</title>
        <authorList>
            <person name="Ichikawa N."/>
            <person name="Katano-Makiyama Y."/>
            <person name="Hidaka K."/>
        </authorList>
    </citation>
    <scope>NUCLEOTIDE SEQUENCE [LARGE SCALE GENOMIC DNA]</scope>
    <source>
        <strain evidence="5 6">NBRC 110016</strain>
    </source>
</reference>
<keyword evidence="6" id="KW-1185">Reference proteome</keyword>
<organism evidence="5 6">
    <name type="scientific">Novipirellula caenicola</name>
    <dbReference type="NCBI Taxonomy" id="1536901"/>
    <lineage>
        <taxon>Bacteria</taxon>
        <taxon>Pseudomonadati</taxon>
        <taxon>Planctomycetota</taxon>
        <taxon>Planctomycetia</taxon>
        <taxon>Pirellulales</taxon>
        <taxon>Pirellulaceae</taxon>
        <taxon>Novipirellula</taxon>
    </lineage>
</organism>
<evidence type="ECO:0000256" key="3">
    <source>
        <dbReference type="SAM" id="MobiDB-lite"/>
    </source>
</evidence>
<dbReference type="InterPro" id="IPR011992">
    <property type="entry name" value="EF-hand-dom_pair"/>
</dbReference>
<dbReference type="PANTHER" id="PTHR10891">
    <property type="entry name" value="EF-HAND CALCIUM-BINDING DOMAIN CONTAINING PROTEIN"/>
    <property type="match status" value="1"/>
</dbReference>
<evidence type="ECO:0000256" key="2">
    <source>
        <dbReference type="ARBA" id="ARBA00022737"/>
    </source>
</evidence>
<dbReference type="PROSITE" id="PS00018">
    <property type="entry name" value="EF_HAND_1"/>
    <property type="match status" value="4"/>
</dbReference>
<comment type="caution">
    <text evidence="5">The sequence shown here is derived from an EMBL/GenBank/DDBJ whole genome shotgun (WGS) entry which is preliminary data.</text>
</comment>
<evidence type="ECO:0000256" key="1">
    <source>
        <dbReference type="ARBA" id="ARBA00022723"/>
    </source>
</evidence>
<dbReference type="Gene3D" id="1.10.238.10">
    <property type="entry name" value="EF-hand"/>
    <property type="match status" value="2"/>
</dbReference>
<dbReference type="Pfam" id="PF13202">
    <property type="entry name" value="EF-hand_5"/>
    <property type="match status" value="3"/>
</dbReference>
<evidence type="ECO:0000259" key="4">
    <source>
        <dbReference type="PROSITE" id="PS50222"/>
    </source>
</evidence>
<feature type="compositionally biased region" description="Acidic residues" evidence="3">
    <location>
        <begin position="176"/>
        <end position="192"/>
    </location>
</feature>
<accession>A0ABP9VWN3</accession>
<evidence type="ECO:0000313" key="6">
    <source>
        <dbReference type="Proteomes" id="UP001416858"/>
    </source>
</evidence>
<feature type="compositionally biased region" description="Low complexity" evidence="3">
    <location>
        <begin position="163"/>
        <end position="175"/>
    </location>
</feature>
<feature type="domain" description="EF-hand" evidence="4">
    <location>
        <begin position="453"/>
        <end position="488"/>
    </location>
</feature>
<keyword evidence="1" id="KW-0479">Metal-binding</keyword>
<dbReference type="Proteomes" id="UP001416858">
    <property type="component" value="Unassembled WGS sequence"/>
</dbReference>
<dbReference type="PROSITE" id="PS50222">
    <property type="entry name" value="EF_HAND_2"/>
    <property type="match status" value="1"/>
</dbReference>
<proteinExistence type="predicted"/>
<keyword evidence="2" id="KW-0677">Repeat</keyword>
<gene>
    <name evidence="5" type="ORF">Rcae01_05052</name>
</gene>
<dbReference type="InterPro" id="IPR002048">
    <property type="entry name" value="EF_hand_dom"/>
</dbReference>
<name>A0ABP9VWN3_9BACT</name>
<dbReference type="InterPro" id="IPR018247">
    <property type="entry name" value="EF_Hand_1_Ca_BS"/>
</dbReference>
<dbReference type="InterPro" id="IPR039647">
    <property type="entry name" value="EF_hand_pair_protein_CML-like"/>
</dbReference>
<evidence type="ECO:0000313" key="5">
    <source>
        <dbReference type="EMBL" id="GAA5509552.1"/>
    </source>
</evidence>